<evidence type="ECO:0000313" key="1">
    <source>
        <dbReference type="EMBL" id="KAF3854710.1"/>
    </source>
</evidence>
<sequence>MSSETLYGNCHFMPLFSCVLAASKLCLHPHRTACSHSNGTDVIPPLLHPFCLCLSPRCWPVSSAASHSSRLLARKNADCGTILSAWTYRGDTGLYFDFRVFLEDHSLLLSPLVWMFDCRFDGAEQARLIEGFAARGASVGGPREKTLCPRLRLSSAL</sequence>
<dbReference type="AlphaFoldDB" id="A0A7J5YZ16"/>
<reference evidence="1 2" key="1">
    <citation type="submission" date="2020-03" db="EMBL/GenBank/DDBJ databases">
        <title>Dissostichus mawsoni Genome sequencing and assembly.</title>
        <authorList>
            <person name="Park H."/>
        </authorList>
    </citation>
    <scope>NUCLEOTIDE SEQUENCE [LARGE SCALE GENOMIC DNA]</scope>
    <source>
        <strain evidence="1">DM0001</strain>
        <tissue evidence="1">Muscle</tissue>
    </source>
</reference>
<dbReference type="EMBL" id="JAAKFY010000007">
    <property type="protein sequence ID" value="KAF3854710.1"/>
    <property type="molecule type" value="Genomic_DNA"/>
</dbReference>
<comment type="caution">
    <text evidence="1">The sequence shown here is derived from an EMBL/GenBank/DDBJ whole genome shotgun (WGS) entry which is preliminary data.</text>
</comment>
<name>A0A7J5YZ16_DISMA</name>
<gene>
    <name evidence="1" type="ORF">F7725_022765</name>
</gene>
<keyword evidence="2" id="KW-1185">Reference proteome</keyword>
<evidence type="ECO:0000313" key="2">
    <source>
        <dbReference type="Proteomes" id="UP000518266"/>
    </source>
</evidence>
<proteinExistence type="predicted"/>
<accession>A0A7J5YZ16</accession>
<protein>
    <submittedName>
        <fullName evidence="1">Uncharacterized protein</fullName>
    </submittedName>
</protein>
<organism evidence="1 2">
    <name type="scientific">Dissostichus mawsoni</name>
    <name type="common">Antarctic cod</name>
    <dbReference type="NCBI Taxonomy" id="36200"/>
    <lineage>
        <taxon>Eukaryota</taxon>
        <taxon>Metazoa</taxon>
        <taxon>Chordata</taxon>
        <taxon>Craniata</taxon>
        <taxon>Vertebrata</taxon>
        <taxon>Euteleostomi</taxon>
        <taxon>Actinopterygii</taxon>
        <taxon>Neopterygii</taxon>
        <taxon>Teleostei</taxon>
        <taxon>Neoteleostei</taxon>
        <taxon>Acanthomorphata</taxon>
        <taxon>Eupercaria</taxon>
        <taxon>Perciformes</taxon>
        <taxon>Notothenioidei</taxon>
        <taxon>Nototheniidae</taxon>
        <taxon>Dissostichus</taxon>
    </lineage>
</organism>
<dbReference type="Proteomes" id="UP000518266">
    <property type="component" value="Unassembled WGS sequence"/>
</dbReference>